<proteinExistence type="predicted"/>
<dbReference type="Proteomes" id="UP000245119">
    <property type="component" value="Linkage Group LG13"/>
</dbReference>
<evidence type="ECO:0000256" key="1">
    <source>
        <dbReference type="SAM" id="Phobius"/>
    </source>
</evidence>
<accession>A0A2T7NFF1</accession>
<evidence type="ECO:0000313" key="2">
    <source>
        <dbReference type="EMBL" id="PVD19875.1"/>
    </source>
</evidence>
<reference evidence="2 3" key="1">
    <citation type="submission" date="2018-04" db="EMBL/GenBank/DDBJ databases">
        <title>The genome of golden apple snail Pomacea canaliculata provides insight into stress tolerance and invasive adaptation.</title>
        <authorList>
            <person name="Liu C."/>
            <person name="Liu B."/>
            <person name="Ren Y."/>
            <person name="Zhang Y."/>
            <person name="Wang H."/>
            <person name="Li S."/>
            <person name="Jiang F."/>
            <person name="Yin L."/>
            <person name="Zhang G."/>
            <person name="Qian W."/>
            <person name="Fan W."/>
        </authorList>
    </citation>
    <scope>NUCLEOTIDE SEQUENCE [LARGE SCALE GENOMIC DNA]</scope>
    <source>
        <strain evidence="2">SZHN2017</strain>
        <tissue evidence="2">Muscle</tissue>
    </source>
</reference>
<feature type="transmembrane region" description="Helical" evidence="1">
    <location>
        <begin position="129"/>
        <end position="149"/>
    </location>
</feature>
<gene>
    <name evidence="2" type="ORF">C0Q70_20368</name>
</gene>
<comment type="caution">
    <text evidence="2">The sequence shown here is derived from an EMBL/GenBank/DDBJ whole genome shotgun (WGS) entry which is preliminary data.</text>
</comment>
<evidence type="ECO:0000313" key="3">
    <source>
        <dbReference type="Proteomes" id="UP000245119"/>
    </source>
</evidence>
<name>A0A2T7NFF1_POMCA</name>
<organism evidence="2 3">
    <name type="scientific">Pomacea canaliculata</name>
    <name type="common">Golden apple snail</name>
    <dbReference type="NCBI Taxonomy" id="400727"/>
    <lineage>
        <taxon>Eukaryota</taxon>
        <taxon>Metazoa</taxon>
        <taxon>Spiralia</taxon>
        <taxon>Lophotrochozoa</taxon>
        <taxon>Mollusca</taxon>
        <taxon>Gastropoda</taxon>
        <taxon>Caenogastropoda</taxon>
        <taxon>Architaenioglossa</taxon>
        <taxon>Ampullarioidea</taxon>
        <taxon>Ampullariidae</taxon>
        <taxon>Pomacea</taxon>
    </lineage>
</organism>
<feature type="transmembrane region" description="Helical" evidence="1">
    <location>
        <begin position="44"/>
        <end position="63"/>
    </location>
</feature>
<evidence type="ECO:0008006" key="4">
    <source>
        <dbReference type="Google" id="ProtNLM"/>
    </source>
</evidence>
<feature type="transmembrane region" description="Helical" evidence="1">
    <location>
        <begin position="84"/>
        <end position="109"/>
    </location>
</feature>
<keyword evidence="1" id="KW-0812">Transmembrane</keyword>
<dbReference type="EMBL" id="PZQS01000013">
    <property type="protein sequence ID" value="PVD19875.1"/>
    <property type="molecule type" value="Genomic_DNA"/>
</dbReference>
<keyword evidence="1" id="KW-0472">Membrane</keyword>
<protein>
    <recommendedName>
        <fullName evidence="4">G-protein coupled receptors family 1 profile domain-containing protein</fullName>
    </recommendedName>
</protein>
<dbReference type="AlphaFoldDB" id="A0A2T7NFF1"/>
<keyword evidence="1" id="KW-1133">Transmembrane helix</keyword>
<dbReference type="OrthoDB" id="6072453at2759"/>
<keyword evidence="3" id="KW-1185">Reference proteome</keyword>
<sequence>MTMCGPGLFVSPGSTRSSSGAPGIRLHRAARSPSTRFAKWFNCALYILLPWLLSILLLVPIFLTALAERVPGEACAYRVRERHLLAVQIISFLPAATALFFAAPAAGLLDCLRSKECHALPSTPRGESLAVACLVSVLAVCGEAPYFVVRALLMRLECSNPYCARFNAGVTAGMWVRIAKAAVLPFLWLAYSDFRDALLCRFNYKKVKDESLSENDDDRKVMNTKM</sequence>